<dbReference type="Proteomes" id="UP001221898">
    <property type="component" value="Unassembled WGS sequence"/>
</dbReference>
<protein>
    <submittedName>
        <fullName evidence="2">Uncharacterized protein</fullName>
    </submittedName>
</protein>
<evidence type="ECO:0000313" key="3">
    <source>
        <dbReference type="Proteomes" id="UP001221898"/>
    </source>
</evidence>
<proteinExistence type="predicted"/>
<dbReference type="EMBL" id="JAINUG010000030">
    <property type="protein sequence ID" value="KAJ8409465.1"/>
    <property type="molecule type" value="Genomic_DNA"/>
</dbReference>
<sequence>MCICPGTVTSTRSDSISRREGHAMTNDDDHTRPSKPPGCMLLPPQPPSRPQTIQSHAVTIANPRVLSFHFPESPHSPSKTTSEAAKVLLTPWQALNCH</sequence>
<reference evidence="2" key="1">
    <citation type="journal article" date="2023" name="Science">
        <title>Genome structures resolve the early diversification of teleost fishes.</title>
        <authorList>
            <person name="Parey E."/>
            <person name="Louis A."/>
            <person name="Montfort J."/>
            <person name="Bouchez O."/>
            <person name="Roques C."/>
            <person name="Iampietro C."/>
            <person name="Lluch J."/>
            <person name="Castinel A."/>
            <person name="Donnadieu C."/>
            <person name="Desvignes T."/>
            <person name="Floi Bucao C."/>
            <person name="Jouanno E."/>
            <person name="Wen M."/>
            <person name="Mejri S."/>
            <person name="Dirks R."/>
            <person name="Jansen H."/>
            <person name="Henkel C."/>
            <person name="Chen W.J."/>
            <person name="Zahm M."/>
            <person name="Cabau C."/>
            <person name="Klopp C."/>
            <person name="Thompson A.W."/>
            <person name="Robinson-Rechavi M."/>
            <person name="Braasch I."/>
            <person name="Lecointre G."/>
            <person name="Bobe J."/>
            <person name="Postlethwait J.H."/>
            <person name="Berthelot C."/>
            <person name="Roest Crollius H."/>
            <person name="Guiguen Y."/>
        </authorList>
    </citation>
    <scope>NUCLEOTIDE SEQUENCE</scope>
    <source>
        <strain evidence="2">NC1722</strain>
    </source>
</reference>
<name>A0AAD7SVJ1_9TELE</name>
<evidence type="ECO:0000256" key="1">
    <source>
        <dbReference type="SAM" id="MobiDB-lite"/>
    </source>
</evidence>
<feature type="region of interest" description="Disordered" evidence="1">
    <location>
        <begin position="1"/>
        <end position="52"/>
    </location>
</feature>
<feature type="compositionally biased region" description="Basic and acidic residues" evidence="1">
    <location>
        <begin position="15"/>
        <end position="32"/>
    </location>
</feature>
<comment type="caution">
    <text evidence="2">The sequence shown here is derived from an EMBL/GenBank/DDBJ whole genome shotgun (WGS) entry which is preliminary data.</text>
</comment>
<dbReference type="AlphaFoldDB" id="A0AAD7SVJ1"/>
<organism evidence="2 3">
    <name type="scientific">Aldrovandia affinis</name>
    <dbReference type="NCBI Taxonomy" id="143900"/>
    <lineage>
        <taxon>Eukaryota</taxon>
        <taxon>Metazoa</taxon>
        <taxon>Chordata</taxon>
        <taxon>Craniata</taxon>
        <taxon>Vertebrata</taxon>
        <taxon>Euteleostomi</taxon>
        <taxon>Actinopterygii</taxon>
        <taxon>Neopterygii</taxon>
        <taxon>Teleostei</taxon>
        <taxon>Notacanthiformes</taxon>
        <taxon>Halosauridae</taxon>
        <taxon>Aldrovandia</taxon>
    </lineage>
</organism>
<accession>A0AAD7SVJ1</accession>
<gene>
    <name evidence="2" type="ORF">AAFF_G00228660</name>
</gene>
<evidence type="ECO:0000313" key="2">
    <source>
        <dbReference type="EMBL" id="KAJ8409465.1"/>
    </source>
</evidence>
<keyword evidence="3" id="KW-1185">Reference proteome</keyword>